<evidence type="ECO:0000313" key="3">
    <source>
        <dbReference type="Proteomes" id="UP001376459"/>
    </source>
</evidence>
<name>A0ABU8UP35_9ACTN</name>
<sequence>MCTDSCGIADELAHRGAAMVTDGSPEALADAVCGVLADDAKRDALVAAGHRAVREAFSIHAVTDRLEAIYRGACHAPLGISSRADDSGIRYAVDPPARSRTRSR</sequence>
<proteinExistence type="predicted"/>
<evidence type="ECO:0000313" key="2">
    <source>
        <dbReference type="EMBL" id="MEJ8670671.1"/>
    </source>
</evidence>
<dbReference type="Proteomes" id="UP001376459">
    <property type="component" value="Unassembled WGS sequence"/>
</dbReference>
<evidence type="ECO:0008006" key="4">
    <source>
        <dbReference type="Google" id="ProtNLM"/>
    </source>
</evidence>
<comment type="caution">
    <text evidence="2">The sequence shown here is derived from an EMBL/GenBank/DDBJ whole genome shotgun (WGS) entry which is preliminary data.</text>
</comment>
<reference evidence="2 3" key="1">
    <citation type="submission" date="2024-03" db="EMBL/GenBank/DDBJ databases">
        <title>Novel Streptomyces species of biotechnological and ecological value are a feature of Machair soil.</title>
        <authorList>
            <person name="Prole J.R."/>
            <person name="Goodfellow M."/>
            <person name="Allenby N."/>
            <person name="Ward A.C."/>
        </authorList>
    </citation>
    <scope>NUCLEOTIDE SEQUENCE [LARGE SCALE GENOMIC DNA]</scope>
    <source>
        <strain evidence="2 3">MS1.AVA.1</strain>
    </source>
</reference>
<dbReference type="Gene3D" id="3.40.50.2000">
    <property type="entry name" value="Glycogen Phosphorylase B"/>
    <property type="match status" value="2"/>
</dbReference>
<protein>
    <recommendedName>
        <fullName evidence="4">Glycosyltransferase family 4 protein</fullName>
    </recommendedName>
</protein>
<gene>
    <name evidence="2" type="ORF">WKI71_26495</name>
</gene>
<evidence type="ECO:0000256" key="1">
    <source>
        <dbReference type="SAM" id="MobiDB-lite"/>
    </source>
</evidence>
<dbReference type="EMBL" id="JBBKAK010000001">
    <property type="protein sequence ID" value="MEJ8670671.1"/>
    <property type="molecule type" value="Genomic_DNA"/>
</dbReference>
<keyword evidence="3" id="KW-1185">Reference proteome</keyword>
<feature type="region of interest" description="Disordered" evidence="1">
    <location>
        <begin position="78"/>
        <end position="104"/>
    </location>
</feature>
<dbReference type="SUPFAM" id="SSF53756">
    <property type="entry name" value="UDP-Glycosyltransferase/glycogen phosphorylase"/>
    <property type="match status" value="1"/>
</dbReference>
<accession>A0ABU8UP35</accession>
<organism evidence="2 3">
    <name type="scientific">Streptomyces machairae</name>
    <dbReference type="NCBI Taxonomy" id="3134109"/>
    <lineage>
        <taxon>Bacteria</taxon>
        <taxon>Bacillati</taxon>
        <taxon>Actinomycetota</taxon>
        <taxon>Actinomycetes</taxon>
        <taxon>Kitasatosporales</taxon>
        <taxon>Streptomycetaceae</taxon>
        <taxon>Streptomyces</taxon>
    </lineage>
</organism>